<name>W5WKJ2_9PSEU</name>
<dbReference type="Pfam" id="PF09661">
    <property type="entry name" value="DUF2398"/>
    <property type="match status" value="1"/>
</dbReference>
<keyword evidence="3" id="KW-1185">Reference proteome</keyword>
<evidence type="ECO:0008006" key="4">
    <source>
        <dbReference type="Google" id="ProtNLM"/>
    </source>
</evidence>
<gene>
    <name evidence="2" type="ORF">KALB_5312</name>
</gene>
<dbReference type="STRING" id="1449976.KALB_5312"/>
<evidence type="ECO:0000313" key="3">
    <source>
        <dbReference type="Proteomes" id="UP000019225"/>
    </source>
</evidence>
<dbReference type="eggNOG" id="ENOG502Z813">
    <property type="taxonomic scope" value="Bacteria"/>
</dbReference>
<evidence type="ECO:0000313" key="2">
    <source>
        <dbReference type="EMBL" id="AHH98674.1"/>
    </source>
</evidence>
<dbReference type="AlphaFoldDB" id="W5WKJ2"/>
<accession>W5WKJ2</accession>
<dbReference type="EMBL" id="CP007155">
    <property type="protein sequence ID" value="AHH98674.1"/>
    <property type="molecule type" value="Genomic_DNA"/>
</dbReference>
<dbReference type="NCBIfam" id="TIGR02678">
    <property type="entry name" value="TIGR02678 family protein"/>
    <property type="match status" value="1"/>
</dbReference>
<proteinExistence type="predicted"/>
<evidence type="ECO:0000256" key="1">
    <source>
        <dbReference type="SAM" id="MobiDB-lite"/>
    </source>
</evidence>
<dbReference type="InterPro" id="IPR013494">
    <property type="entry name" value="CHP02678"/>
</dbReference>
<organism evidence="2 3">
    <name type="scientific">Kutzneria albida DSM 43870</name>
    <dbReference type="NCBI Taxonomy" id="1449976"/>
    <lineage>
        <taxon>Bacteria</taxon>
        <taxon>Bacillati</taxon>
        <taxon>Actinomycetota</taxon>
        <taxon>Actinomycetes</taxon>
        <taxon>Pseudonocardiales</taxon>
        <taxon>Pseudonocardiaceae</taxon>
        <taxon>Kutzneria</taxon>
    </lineage>
</organism>
<dbReference type="HOGENOM" id="CLU_049155_0_0_11"/>
<reference evidence="2 3" key="1">
    <citation type="journal article" date="2014" name="BMC Genomics">
        <title>Complete genome sequence of producer of the glycopeptide antibiotic Aculeximycin Kutzneria albida DSM 43870T, a representative of minor genus of Pseudonocardiaceae.</title>
        <authorList>
            <person name="Rebets Y."/>
            <person name="Tokovenko B."/>
            <person name="Lushchyk I."/>
            <person name="Ruckert C."/>
            <person name="Zaburannyi N."/>
            <person name="Bechthold A."/>
            <person name="Kalinowski J."/>
            <person name="Luzhetskyy A."/>
        </authorList>
    </citation>
    <scope>NUCLEOTIDE SEQUENCE [LARGE SCALE GENOMIC DNA]</scope>
    <source>
        <strain evidence="2">DSM 43870</strain>
    </source>
</reference>
<dbReference type="KEGG" id="kal:KALB_5312"/>
<feature type="region of interest" description="Disordered" evidence="1">
    <location>
        <begin position="370"/>
        <end position="391"/>
    </location>
</feature>
<sequence>MAYDPDPDRAEDRRTAARALLRSPLMTPVTHPTAFPLVRQHAGWLQPQFKEVLGYQLVVEATFARLYKSGLGAASGYCLRRPSGVPFSPRCYAYLVLALSVLVTVPPYRLLSEFLVDLHTAASEAGVRVANPGSIHERRSIVAALRQLMAWQVISEVEGSVVDYAEDTNAKVLLQFDQELARYLAHRRINEATEDPAELIALAEQSGRGGTPHAVRRRLVETSVVYLDDLTADERAWLRHRQRREQQQFEEFLGLDMEIRAEGAALIDHQSVMSELVFPGTGTVSQAALLLISRLVEEHRPMHAGHPAAGRELVIGVPVGQDEITRILRELVDVHRRHWAADYVDGVAKLRVDVLNLLGRLRLLVPDQPTRADLDRSTPTENRPVTNVDGARGGGGEWVLLAAASRFAVSGEQGRS</sequence>
<dbReference type="Proteomes" id="UP000019225">
    <property type="component" value="Chromosome"/>
</dbReference>
<protein>
    <recommendedName>
        <fullName evidence="4">TIGR02678 family protein</fullName>
    </recommendedName>
</protein>
<dbReference type="RefSeq" id="WP_025358656.1">
    <property type="nucleotide sequence ID" value="NZ_CP007155.1"/>
</dbReference>